<dbReference type="Pfam" id="PF13579">
    <property type="entry name" value="Glyco_trans_4_4"/>
    <property type="match status" value="1"/>
</dbReference>
<dbReference type="EMBL" id="AUBJ02000001">
    <property type="protein sequence ID" value="MCP2333272.1"/>
    <property type="molecule type" value="Genomic_DNA"/>
</dbReference>
<sequence>MSANQICFVTSYPLERQDLGGGSWVDRRLVRTLQAAGHEVEVVCVTGPPGQWTSEGVVQRSAGSVPLEIRHDRRRLWGVAVAMMTSTQPYLCHKFTSFEGWPQAAGLLAERSTGRTVLTSGWPALLLADAARVPVAGHVAHNVESAVAAEHAPLPLRALGEVPRLRRAERWLLGRAGRVLALSRTDAGILREWGIPATALPVPLTAAPAPAEPSVPAARTPEPRWGRAPVPPLPEQPRTPAVVGFIGKAGWPPNTRAIRALLGPVHHRLTQLGVPVDYVLAGRGTEAVSDHPRVVATGRVADISDFYRRVGLVVVPRFGASTGVSVKVLEAAENGVPALVPSPLAAAIDPAGPWLVADDTDSMAAAIARWWRLRQSPDVGSWVRAQDAGQTLAALDGVLPVTSA</sequence>
<protein>
    <submittedName>
        <fullName evidence="4">Glycosyl transferase 4-like domain-containing protein</fullName>
    </submittedName>
</protein>
<comment type="caution">
    <text evidence="4">The sequence shown here is derived from an EMBL/GenBank/DDBJ whole genome shotgun (WGS) entry which is preliminary data.</text>
</comment>
<reference evidence="4 5" key="2">
    <citation type="submission" date="2022-06" db="EMBL/GenBank/DDBJ databases">
        <title>Genomic Encyclopedia of Type Strains, Phase I: the one thousand microbial genomes (KMG-I) project.</title>
        <authorList>
            <person name="Kyrpides N."/>
        </authorList>
    </citation>
    <scope>NUCLEOTIDE SEQUENCE [LARGE SCALE GENOMIC DNA]</scope>
    <source>
        <strain evidence="4 5">DSM 43889</strain>
    </source>
</reference>
<evidence type="ECO:0000313" key="4">
    <source>
        <dbReference type="EMBL" id="MCP2333272.1"/>
    </source>
</evidence>
<name>A0ABT1JLR7_ACTCY</name>
<dbReference type="SUPFAM" id="SSF53756">
    <property type="entry name" value="UDP-Glycosyltransferase/glycogen phosphorylase"/>
    <property type="match status" value="1"/>
</dbReference>
<keyword evidence="1" id="KW-0328">Glycosyltransferase</keyword>
<dbReference type="Gene3D" id="3.40.50.2000">
    <property type="entry name" value="Glycogen Phosphorylase B"/>
    <property type="match status" value="2"/>
</dbReference>
<evidence type="ECO:0000259" key="3">
    <source>
        <dbReference type="Pfam" id="PF13579"/>
    </source>
</evidence>
<accession>A0ABT1JLR7</accession>
<dbReference type="Pfam" id="PF13692">
    <property type="entry name" value="Glyco_trans_1_4"/>
    <property type="match status" value="1"/>
</dbReference>
<keyword evidence="5" id="KW-1185">Reference proteome</keyword>
<evidence type="ECO:0000256" key="2">
    <source>
        <dbReference type="ARBA" id="ARBA00022679"/>
    </source>
</evidence>
<dbReference type="Proteomes" id="UP000791080">
    <property type="component" value="Unassembled WGS sequence"/>
</dbReference>
<evidence type="ECO:0000313" key="5">
    <source>
        <dbReference type="Proteomes" id="UP000791080"/>
    </source>
</evidence>
<reference evidence="4 5" key="1">
    <citation type="submission" date="2013-07" db="EMBL/GenBank/DDBJ databases">
        <authorList>
            <consortium name="DOE Joint Genome Institute"/>
            <person name="Reeve W."/>
            <person name="Huntemann M."/>
            <person name="Han J."/>
            <person name="Chen A."/>
            <person name="Kyrpides N."/>
            <person name="Mavromatis K."/>
            <person name="Markowitz V."/>
            <person name="Palaniappan K."/>
            <person name="Ivanova N."/>
            <person name="Schaumberg A."/>
            <person name="Pati A."/>
            <person name="Liolios K."/>
            <person name="Nordberg H.P."/>
            <person name="Cantor M.N."/>
            <person name="Hua S.X."/>
            <person name="Woyke T."/>
        </authorList>
    </citation>
    <scope>NUCLEOTIDE SEQUENCE [LARGE SCALE GENOMIC DNA]</scope>
    <source>
        <strain evidence="4 5">DSM 43889</strain>
    </source>
</reference>
<keyword evidence="2" id="KW-0808">Transferase</keyword>
<gene>
    <name evidence="4" type="ORF">G443_003542</name>
</gene>
<organism evidence="4 5">
    <name type="scientific">Actinoalloteichus caeruleus DSM 43889</name>
    <dbReference type="NCBI Taxonomy" id="1120930"/>
    <lineage>
        <taxon>Bacteria</taxon>
        <taxon>Bacillati</taxon>
        <taxon>Actinomycetota</taxon>
        <taxon>Actinomycetes</taxon>
        <taxon>Pseudonocardiales</taxon>
        <taxon>Pseudonocardiaceae</taxon>
        <taxon>Actinoalloteichus</taxon>
        <taxon>Actinoalloteichus cyanogriseus</taxon>
    </lineage>
</organism>
<evidence type="ECO:0000256" key="1">
    <source>
        <dbReference type="ARBA" id="ARBA00022676"/>
    </source>
</evidence>
<proteinExistence type="predicted"/>
<dbReference type="RefSeq" id="WP_026419635.1">
    <property type="nucleotide sequence ID" value="NZ_AUBJ02000001.1"/>
</dbReference>
<feature type="domain" description="Glycosyltransferase subfamily 4-like N-terminal" evidence="3">
    <location>
        <begin position="20"/>
        <end position="199"/>
    </location>
</feature>
<dbReference type="InterPro" id="IPR028098">
    <property type="entry name" value="Glyco_trans_4-like_N"/>
</dbReference>